<feature type="compositionally biased region" description="Low complexity" evidence="1">
    <location>
        <begin position="431"/>
        <end position="446"/>
    </location>
</feature>
<evidence type="ECO:0000256" key="3">
    <source>
        <dbReference type="SAM" id="SignalP"/>
    </source>
</evidence>
<proteinExistence type="predicted"/>
<keyword evidence="2" id="KW-1133">Transmembrane helix</keyword>
<protein>
    <submittedName>
        <fullName evidence="4">Uncharacterized protein</fullName>
    </submittedName>
</protein>
<feature type="signal peptide" evidence="3">
    <location>
        <begin position="1"/>
        <end position="27"/>
    </location>
</feature>
<keyword evidence="2" id="KW-0472">Membrane</keyword>
<feature type="region of interest" description="Disordered" evidence="1">
    <location>
        <begin position="267"/>
        <end position="297"/>
    </location>
</feature>
<feature type="region of interest" description="Disordered" evidence="1">
    <location>
        <begin position="430"/>
        <end position="484"/>
    </location>
</feature>
<feature type="transmembrane region" description="Helical" evidence="2">
    <location>
        <begin position="299"/>
        <end position="321"/>
    </location>
</feature>
<dbReference type="EMBL" id="ML122253">
    <property type="protein sequence ID" value="RPD64606.1"/>
    <property type="molecule type" value="Genomic_DNA"/>
</dbReference>
<organism evidence="4 5">
    <name type="scientific">Lentinus tigrinus ALCF2SS1-6</name>
    <dbReference type="NCBI Taxonomy" id="1328759"/>
    <lineage>
        <taxon>Eukaryota</taxon>
        <taxon>Fungi</taxon>
        <taxon>Dikarya</taxon>
        <taxon>Basidiomycota</taxon>
        <taxon>Agaricomycotina</taxon>
        <taxon>Agaricomycetes</taxon>
        <taxon>Polyporales</taxon>
        <taxon>Polyporaceae</taxon>
        <taxon>Lentinus</taxon>
    </lineage>
</organism>
<dbReference type="OrthoDB" id="3245657at2759"/>
<reference evidence="4" key="1">
    <citation type="journal article" date="2018" name="Genome Biol. Evol.">
        <title>Genomics and development of Lentinus tigrinus, a white-rot wood-decaying mushroom with dimorphic fruiting bodies.</title>
        <authorList>
            <person name="Wu B."/>
            <person name="Xu Z."/>
            <person name="Knudson A."/>
            <person name="Carlson A."/>
            <person name="Chen N."/>
            <person name="Kovaka S."/>
            <person name="LaButti K."/>
            <person name="Lipzen A."/>
            <person name="Pennachio C."/>
            <person name="Riley R."/>
            <person name="Schakwitz W."/>
            <person name="Umezawa K."/>
            <person name="Ohm R.A."/>
            <person name="Grigoriev I.V."/>
            <person name="Nagy L.G."/>
            <person name="Gibbons J."/>
            <person name="Hibbett D."/>
        </authorList>
    </citation>
    <scope>NUCLEOTIDE SEQUENCE [LARGE SCALE GENOMIC DNA]</scope>
    <source>
        <strain evidence="4">ALCF2SS1-6</strain>
    </source>
</reference>
<name>A0A5C2STE4_9APHY</name>
<accession>A0A5C2STE4</accession>
<evidence type="ECO:0000313" key="4">
    <source>
        <dbReference type="EMBL" id="RPD64606.1"/>
    </source>
</evidence>
<evidence type="ECO:0000313" key="5">
    <source>
        <dbReference type="Proteomes" id="UP000313359"/>
    </source>
</evidence>
<evidence type="ECO:0000256" key="2">
    <source>
        <dbReference type="SAM" id="Phobius"/>
    </source>
</evidence>
<keyword evidence="2" id="KW-0812">Transmembrane</keyword>
<keyword evidence="3" id="KW-0732">Signal</keyword>
<feature type="region of interest" description="Disordered" evidence="1">
    <location>
        <begin position="329"/>
        <end position="410"/>
    </location>
</feature>
<gene>
    <name evidence="4" type="ORF">L227DRAFT_571077</name>
</gene>
<dbReference type="Proteomes" id="UP000313359">
    <property type="component" value="Unassembled WGS sequence"/>
</dbReference>
<evidence type="ECO:0000256" key="1">
    <source>
        <dbReference type="SAM" id="MobiDB-lite"/>
    </source>
</evidence>
<feature type="region of interest" description="Disordered" evidence="1">
    <location>
        <begin position="211"/>
        <end position="244"/>
    </location>
</feature>
<sequence>MVQATRESWWTCACLIFVLLRADWALAASNRTIDDADPQVTYFPSDQWSQGSTCSGCLVKLDPSQTFDGTWHDTSHHTTDSQPRFMQVKFTGTAVYVFNVLANANLDTSTTTSLQFTLDGTEDGTFLHTPSGSPNPVFSAVVYSRDGLDNTEHTLKMQATDTPDSVILFDFILFTVPEQGEGNINSAPAPVTTTITSISQDDTTTTITSTTTSVMSMTSSSSSDTTSSRQSTGSTSGSTSSFSSTSTTVLASTKLPSPFIIPSSSTSSLFTGGVTSSLTPSDASAPSSTARSSTKPTGLIVGATIGGIGLLAFIAALVLVLRKRTPNLPTSFDVGAEKGDDGGFHTGNARDGSDSEHHLNPIPESGSSVLLIGNPEHPPSSSSGRPSRFTSWVSSTSSYSSAPSSPMRVPSISNLPVYFAPTEVRESAIASSQLLSPSRPPSQKSPTSPPTNYARALPPLPHERDVSPTTPGTTTTLGSWDRTASTGNSSIFAQLAALQEEVDRLRFAQDAPPHYDHA</sequence>
<feature type="compositionally biased region" description="Low complexity" evidence="1">
    <location>
        <begin position="379"/>
        <end position="405"/>
    </location>
</feature>
<dbReference type="Gene3D" id="2.60.120.260">
    <property type="entry name" value="Galactose-binding domain-like"/>
    <property type="match status" value="1"/>
</dbReference>
<feature type="chain" id="PRO_5022893934" evidence="3">
    <location>
        <begin position="28"/>
        <end position="518"/>
    </location>
</feature>
<dbReference type="AlphaFoldDB" id="A0A5C2STE4"/>
<keyword evidence="5" id="KW-1185">Reference proteome</keyword>